<feature type="compositionally biased region" description="Basic and acidic residues" evidence="1">
    <location>
        <begin position="227"/>
        <end position="237"/>
    </location>
</feature>
<feature type="region of interest" description="Disordered" evidence="1">
    <location>
        <begin position="217"/>
        <end position="238"/>
    </location>
</feature>
<feature type="compositionally biased region" description="Basic and acidic residues" evidence="1">
    <location>
        <begin position="312"/>
        <end position="336"/>
    </location>
</feature>
<feature type="compositionally biased region" description="Basic residues" evidence="1">
    <location>
        <begin position="408"/>
        <end position="429"/>
    </location>
</feature>
<gene>
    <name evidence="2" type="ORF">AVDCRST_MAG34-1281</name>
</gene>
<organism evidence="2">
    <name type="scientific">uncultured Nocardioidaceae bacterium</name>
    <dbReference type="NCBI Taxonomy" id="253824"/>
    <lineage>
        <taxon>Bacteria</taxon>
        <taxon>Bacillati</taxon>
        <taxon>Actinomycetota</taxon>
        <taxon>Actinomycetes</taxon>
        <taxon>Propionibacteriales</taxon>
        <taxon>Nocardioidaceae</taxon>
        <taxon>environmental samples</taxon>
    </lineage>
</organism>
<feature type="region of interest" description="Disordered" evidence="1">
    <location>
        <begin position="396"/>
        <end position="485"/>
    </location>
</feature>
<feature type="region of interest" description="Disordered" evidence="1">
    <location>
        <begin position="108"/>
        <end position="197"/>
    </location>
</feature>
<feature type="compositionally biased region" description="Basic residues" evidence="1">
    <location>
        <begin position="296"/>
        <end position="311"/>
    </location>
</feature>
<dbReference type="EMBL" id="CADCUI010000028">
    <property type="protein sequence ID" value="CAA9346528.1"/>
    <property type="molecule type" value="Genomic_DNA"/>
</dbReference>
<feature type="compositionally biased region" description="Basic residues" evidence="1">
    <location>
        <begin position="27"/>
        <end position="54"/>
    </location>
</feature>
<feature type="compositionally biased region" description="Basic residues" evidence="1">
    <location>
        <begin position="180"/>
        <end position="190"/>
    </location>
</feature>
<feature type="compositionally biased region" description="Basic residues" evidence="1">
    <location>
        <begin position="109"/>
        <end position="125"/>
    </location>
</feature>
<evidence type="ECO:0000313" key="2">
    <source>
        <dbReference type="EMBL" id="CAA9346528.1"/>
    </source>
</evidence>
<proteinExistence type="predicted"/>
<feature type="region of interest" description="Disordered" evidence="1">
    <location>
        <begin position="289"/>
        <end position="355"/>
    </location>
</feature>
<accession>A0A6J4M1F1</accession>
<feature type="compositionally biased region" description="Low complexity" evidence="1">
    <location>
        <begin position="460"/>
        <end position="471"/>
    </location>
</feature>
<protein>
    <submittedName>
        <fullName evidence="2">Iron-sulfur cluster assembly protein SufB</fullName>
    </submittedName>
</protein>
<feature type="compositionally biased region" description="Basic and acidic residues" evidence="1">
    <location>
        <begin position="439"/>
        <end position="459"/>
    </location>
</feature>
<name>A0A6J4M1F1_9ACTN</name>
<feature type="compositionally biased region" description="Basic residues" evidence="1">
    <location>
        <begin position="137"/>
        <end position="146"/>
    </location>
</feature>
<dbReference type="AlphaFoldDB" id="A0A6J4M1F1"/>
<sequence length="485" mass="54895">DADHDPRDGSAHRAHGRGDESGARGPRPIRVRLGGLRRRRHRRTARAQRGGRARHLLEEERAAVDARPAPEGAQALPPQADAHLGRRAGHDRLRQHQVLRALHREAGHHLGRPARRHQEHLRQAGHPRGGEAAAGLRCRRPVRVRGRLPQDPRGPRGAGRPLPRHRHRAEGAPGALPGVLRHRHPGRRQQVRGAQHQRVVRRLLHLRAQGRARRHPAAGLLPHQHREHGPVRADADHRRRGRLRALRRGLHRADLQHRLAALRGRRDRREEGRPLPLHDHPELVEQRVQPGDQARHLRGRRNHGVGRRQHRLQADHEVPGRLPDGRARPWRDAVDRLRRRGAAPGRRRQDGPRRAAHVELHHQQVRGPWRRSYVVPRPGPGQRGCAPLALQRALRRAAGRPDQPVRHLPLRRCPRGRRLHGSRGHRVQGLRRPALLPDEPGHGGGRGDGDDRARLRGADRQGAADGVRAGAEPVDRASNGRRRWL</sequence>
<evidence type="ECO:0000256" key="1">
    <source>
        <dbReference type="SAM" id="MobiDB-lite"/>
    </source>
</evidence>
<reference evidence="2" key="1">
    <citation type="submission" date="2020-02" db="EMBL/GenBank/DDBJ databases">
        <authorList>
            <person name="Meier V. D."/>
        </authorList>
    </citation>
    <scope>NUCLEOTIDE SEQUENCE</scope>
    <source>
        <strain evidence="2">AVDCRST_MAG34</strain>
    </source>
</reference>
<feature type="compositionally biased region" description="Basic and acidic residues" evidence="1">
    <location>
        <begin position="1"/>
        <end position="22"/>
    </location>
</feature>
<feature type="region of interest" description="Disordered" evidence="1">
    <location>
        <begin position="1"/>
        <end position="58"/>
    </location>
</feature>
<feature type="non-terminal residue" evidence="2">
    <location>
        <position position="1"/>
    </location>
</feature>
<feature type="non-terminal residue" evidence="2">
    <location>
        <position position="485"/>
    </location>
</feature>